<dbReference type="InterPro" id="IPR036365">
    <property type="entry name" value="PGBD-like_sf"/>
</dbReference>
<feature type="binding site" evidence="11">
    <location>
        <position position="226"/>
    </location>
    <ligand>
        <name>Ca(2+)</name>
        <dbReference type="ChEBI" id="CHEBI:29108"/>
        <label>3</label>
    </ligand>
</feature>
<feature type="region of interest" description="Disordered" evidence="13">
    <location>
        <begin position="125"/>
        <end position="147"/>
    </location>
</feature>
<feature type="binding site" evidence="11">
    <location>
        <position position="529"/>
    </location>
    <ligand>
        <name>Ca(2+)</name>
        <dbReference type="ChEBI" id="CHEBI:29108"/>
        <label>5</label>
    </ligand>
</feature>
<protein>
    <recommendedName>
        <fullName evidence="15">Peptidase metallopeptidase domain-containing protein</fullName>
    </recommendedName>
</protein>
<evidence type="ECO:0000313" key="17">
    <source>
        <dbReference type="Proteomes" id="UP001152798"/>
    </source>
</evidence>
<feature type="binding site" evidence="11">
    <location>
        <position position="208"/>
    </location>
    <ligand>
        <name>Ca(2+)</name>
        <dbReference type="ChEBI" id="CHEBI:29108"/>
        <label>2</label>
    </ligand>
</feature>
<dbReference type="Pfam" id="PF00413">
    <property type="entry name" value="Peptidase_M10"/>
    <property type="match status" value="1"/>
</dbReference>
<gene>
    <name evidence="16" type="ORF">NEZAVI_LOCUS13609</name>
</gene>
<feature type="active site" evidence="9">
    <location>
        <position position="279"/>
    </location>
</feature>
<dbReference type="SUPFAM" id="SSF50923">
    <property type="entry name" value="Hemopexin-like domain"/>
    <property type="match status" value="1"/>
</dbReference>
<feature type="repeat" description="Hemopexin" evidence="12">
    <location>
        <begin position="429"/>
        <end position="473"/>
    </location>
</feature>
<feature type="chain" id="PRO_5040476384" description="Peptidase metallopeptidase domain-containing protein" evidence="14">
    <location>
        <begin position="24"/>
        <end position="569"/>
    </location>
</feature>
<comment type="similarity">
    <text evidence="1">Belongs to the peptidase M10A family.</text>
</comment>
<evidence type="ECO:0000256" key="11">
    <source>
        <dbReference type="PIRSR" id="PIRSR621190-2"/>
    </source>
</evidence>
<comment type="cofactor">
    <cofactor evidence="11">
        <name>Ca(2+)</name>
        <dbReference type="ChEBI" id="CHEBI:29108"/>
    </cofactor>
    <text evidence="11">Can bind about 5 Ca(2+) ions per subunit.</text>
</comment>
<dbReference type="SUPFAM" id="SSF55486">
    <property type="entry name" value="Metalloproteases ('zincins'), catalytic domain"/>
    <property type="match status" value="1"/>
</dbReference>
<keyword evidence="7" id="KW-0482">Metalloprotease</keyword>
<dbReference type="InterPro" id="IPR033739">
    <property type="entry name" value="M10A_MMP"/>
</dbReference>
<dbReference type="Pfam" id="PF00045">
    <property type="entry name" value="Hemopexin"/>
    <property type="match status" value="3"/>
</dbReference>
<evidence type="ECO:0000256" key="12">
    <source>
        <dbReference type="PROSITE-ProRule" id="PRU01011"/>
    </source>
</evidence>
<evidence type="ECO:0000256" key="6">
    <source>
        <dbReference type="ARBA" id="ARBA00022833"/>
    </source>
</evidence>
<dbReference type="SUPFAM" id="SSF47090">
    <property type="entry name" value="PGBD-like"/>
    <property type="match status" value="1"/>
</dbReference>
<evidence type="ECO:0000313" key="16">
    <source>
        <dbReference type="EMBL" id="CAH1405383.1"/>
    </source>
</evidence>
<sequence>MESTSIFLVFFLCSFSLLSECRGAPATPSVQAKALIFMQKFGYLEGSEDGSAAQPLLDNITDEKFKEGIKEVQRFLGFEITGELDEKTLEFMSAKRCGVPDIVKDSVEYSPTNEELPSKFNDTDEYHHEQHQHQHHHHHHHPHHHSRRKRYILMNRGWKKRHITYHLANWSEKLTRGDVLEIIKKSLANWAKYGDLRFTEVSSPDEADIVFGFYRRQHGDGSAFDGPGNVLAHAFAPSSYDYGQKGLEGDVHFDAEEPWVIDAGSEYRGVDLMATAVHELGHSLGFAHSPHTDSVMYPNYIRGKHELGYDDILAMYELYVKAKLRDDSGGAKYIPPKPTRPPLTRRTTITSSTTTRYVETTTEKKHLQGSIHVPKTPDGCKGAFDTVAFIRGELFITKNKMLWRLSEPGKIQEGYPVEFWRMFALPKNVKRIDAMYEREKDSAIVIFSGSQFWVSDGNVLSSPRPLTDYGLPWRITKVDGVTVRDGSTYIFSELQYWTYDDEKKTLVNSSRPLSDWGFPPNSDLILDSVMTYKDGNTYFFKGQHYWEYNGRLMHPRNRWKSASQFLLSC</sequence>
<feature type="binding site" evidence="11">
    <location>
        <position position="257"/>
    </location>
    <ligand>
        <name>Ca(2+)</name>
        <dbReference type="ChEBI" id="CHEBI:29108"/>
        <label>3</label>
    </ligand>
</feature>
<dbReference type="PRINTS" id="PR00138">
    <property type="entry name" value="MATRIXIN"/>
</dbReference>
<evidence type="ECO:0000256" key="7">
    <source>
        <dbReference type="ARBA" id="ARBA00023049"/>
    </source>
</evidence>
<dbReference type="InterPro" id="IPR021190">
    <property type="entry name" value="Pept_M10A"/>
</dbReference>
<dbReference type="InterPro" id="IPR002477">
    <property type="entry name" value="Peptidoglycan-bd-like"/>
</dbReference>
<keyword evidence="5" id="KW-0378">Hydrolase</keyword>
<name>A0A9P0MSB2_NEZVI</name>
<dbReference type="Proteomes" id="UP001152798">
    <property type="component" value="Chromosome 6"/>
</dbReference>
<evidence type="ECO:0000256" key="9">
    <source>
        <dbReference type="PIRSR" id="PIRSR001191-1"/>
    </source>
</evidence>
<feature type="repeat" description="Hemopexin" evidence="12">
    <location>
        <begin position="519"/>
        <end position="568"/>
    </location>
</feature>
<evidence type="ECO:0000256" key="2">
    <source>
        <dbReference type="ARBA" id="ARBA00022670"/>
    </source>
</evidence>
<feature type="binding site" evidence="11">
    <location>
        <position position="257"/>
    </location>
    <ligand>
        <name>Ca(2+)</name>
        <dbReference type="ChEBI" id="CHEBI:29108"/>
        <label>1</label>
    </ligand>
</feature>
<dbReference type="GO" id="GO:0005615">
    <property type="term" value="C:extracellular space"/>
    <property type="evidence" value="ECO:0007669"/>
    <property type="project" value="TreeGrafter"/>
</dbReference>
<dbReference type="SMART" id="SM00120">
    <property type="entry name" value="HX"/>
    <property type="match status" value="4"/>
</dbReference>
<dbReference type="GO" id="GO:0008270">
    <property type="term" value="F:zinc ion binding"/>
    <property type="evidence" value="ECO:0007669"/>
    <property type="project" value="InterPro"/>
</dbReference>
<feature type="binding site" description="in inhibited form" evidence="11">
    <location>
        <position position="97"/>
    </location>
    <ligand>
        <name>Zn(2+)</name>
        <dbReference type="ChEBI" id="CHEBI:29105"/>
        <label>2</label>
        <note>catalytic</note>
    </ligand>
</feature>
<feature type="binding site" evidence="11">
    <location>
        <position position="250"/>
    </location>
    <ligand>
        <name>Ca(2+)</name>
        <dbReference type="ChEBI" id="CHEBI:29108"/>
        <label>2</label>
    </ligand>
</feature>
<evidence type="ECO:0000256" key="3">
    <source>
        <dbReference type="ARBA" id="ARBA00022723"/>
    </source>
</evidence>
<dbReference type="PIRSF" id="PIRSF001191">
    <property type="entry name" value="Peptidase_M10A_matrix"/>
    <property type="match status" value="1"/>
</dbReference>
<feature type="binding site" evidence="10">
    <location>
        <position position="288"/>
    </location>
    <ligand>
        <name>Zn(2+)</name>
        <dbReference type="ChEBI" id="CHEBI:29105"/>
        <label>2</label>
        <note>catalytic</note>
    </ligand>
</feature>
<keyword evidence="3 10" id="KW-0479">Metal-binding</keyword>
<dbReference type="GO" id="GO:0030574">
    <property type="term" value="P:collagen catabolic process"/>
    <property type="evidence" value="ECO:0007669"/>
    <property type="project" value="TreeGrafter"/>
</dbReference>
<feature type="binding site" evidence="11">
    <location>
        <position position="527"/>
    </location>
    <ligand>
        <name>Ca(2+)</name>
        <dbReference type="ChEBI" id="CHEBI:29108"/>
        <label>4</label>
    </ligand>
</feature>
<feature type="compositionally biased region" description="Basic residues" evidence="13">
    <location>
        <begin position="133"/>
        <end position="147"/>
    </location>
</feature>
<evidence type="ECO:0000256" key="4">
    <source>
        <dbReference type="ARBA" id="ARBA00022737"/>
    </source>
</evidence>
<dbReference type="InterPro" id="IPR001818">
    <property type="entry name" value="Pept_M10_metallopeptidase"/>
</dbReference>
<feature type="binding site" evidence="11">
    <location>
        <position position="254"/>
    </location>
    <ligand>
        <name>Ca(2+)</name>
        <dbReference type="ChEBI" id="CHEBI:29108"/>
        <label>3</label>
    </ligand>
</feature>
<dbReference type="Gene3D" id="2.110.10.10">
    <property type="entry name" value="Hemopexin-like domain"/>
    <property type="match status" value="1"/>
</dbReference>
<dbReference type="PANTHER" id="PTHR10201:SF169">
    <property type="entry name" value="MATRIX METALLOPROTEINASE-16-LIKE PROTEIN"/>
    <property type="match status" value="1"/>
</dbReference>
<dbReference type="InterPro" id="IPR024079">
    <property type="entry name" value="MetalloPept_cat_dom_sf"/>
</dbReference>
<feature type="binding site" evidence="11">
    <location>
        <position position="233"/>
    </location>
    <ligand>
        <name>Zn(2+)</name>
        <dbReference type="ChEBI" id="CHEBI:29105"/>
        <label>1</label>
    </ligand>
</feature>
<keyword evidence="11" id="KW-0106">Calcium</keyword>
<feature type="signal peptide" evidence="14">
    <location>
        <begin position="1"/>
        <end position="23"/>
    </location>
</feature>
<keyword evidence="6 10" id="KW-0862">Zinc</keyword>
<dbReference type="InterPro" id="IPR018487">
    <property type="entry name" value="Hemopexin-like_repeat"/>
</dbReference>
<evidence type="ECO:0000256" key="10">
    <source>
        <dbReference type="PIRSR" id="PIRSR001191-2"/>
    </source>
</evidence>
<dbReference type="GO" id="GO:0004222">
    <property type="term" value="F:metalloendopeptidase activity"/>
    <property type="evidence" value="ECO:0007669"/>
    <property type="project" value="InterPro"/>
</dbReference>
<evidence type="ECO:0000256" key="5">
    <source>
        <dbReference type="ARBA" id="ARBA00022801"/>
    </source>
</evidence>
<feature type="binding site" evidence="11">
    <location>
        <position position="225"/>
    </location>
    <ligand>
        <name>Ca(2+)</name>
        <dbReference type="ChEBI" id="CHEBI:29108"/>
        <label>3</label>
    </ligand>
</feature>
<dbReference type="GO" id="GO:0030198">
    <property type="term" value="P:extracellular matrix organization"/>
    <property type="evidence" value="ECO:0007669"/>
    <property type="project" value="TreeGrafter"/>
</dbReference>
<dbReference type="Gene3D" id="3.40.390.10">
    <property type="entry name" value="Collagenase (Catalytic Domain)"/>
    <property type="match status" value="1"/>
</dbReference>
<feature type="domain" description="Peptidase metallopeptidase" evidence="15">
    <location>
        <begin position="154"/>
        <end position="321"/>
    </location>
</feature>
<feature type="binding site" evidence="11">
    <location>
        <position position="296"/>
    </location>
    <ligand>
        <name>Zn(2+)</name>
        <dbReference type="ChEBI" id="CHEBI:29105"/>
        <label>2</label>
        <note>catalytic</note>
    </ligand>
</feature>
<feature type="binding site" evidence="11">
    <location>
        <position position="220"/>
    </location>
    <ligand>
        <name>Zn(2+)</name>
        <dbReference type="ChEBI" id="CHEBI:29105"/>
        <label>1</label>
    </ligand>
</feature>
<dbReference type="OrthoDB" id="406838at2759"/>
<evidence type="ECO:0000256" key="8">
    <source>
        <dbReference type="ARBA" id="ARBA00023145"/>
    </source>
</evidence>
<feature type="binding site" evidence="10">
    <location>
        <position position="282"/>
    </location>
    <ligand>
        <name>Zn(2+)</name>
        <dbReference type="ChEBI" id="CHEBI:29105"/>
        <label>2</label>
        <note>catalytic</note>
    </ligand>
</feature>
<dbReference type="Pfam" id="PF01471">
    <property type="entry name" value="PG_binding_1"/>
    <property type="match status" value="1"/>
</dbReference>
<accession>A0A9P0MSB2</accession>
<feature type="binding site" evidence="11">
    <location>
        <position position="385"/>
    </location>
    <ligand>
        <name>Ca(2+)</name>
        <dbReference type="ChEBI" id="CHEBI:29108"/>
        <label>4</label>
    </ligand>
</feature>
<dbReference type="PROSITE" id="PS51642">
    <property type="entry name" value="HEMOPEXIN_2"/>
    <property type="match status" value="2"/>
</dbReference>
<dbReference type="SMART" id="SM00235">
    <property type="entry name" value="ZnMc"/>
    <property type="match status" value="1"/>
</dbReference>
<dbReference type="GO" id="GO:0006508">
    <property type="term" value="P:proteolysis"/>
    <property type="evidence" value="ECO:0007669"/>
    <property type="project" value="UniProtKB-KW"/>
</dbReference>
<dbReference type="GO" id="GO:0031012">
    <property type="term" value="C:extracellular matrix"/>
    <property type="evidence" value="ECO:0007669"/>
    <property type="project" value="InterPro"/>
</dbReference>
<evidence type="ECO:0000256" key="1">
    <source>
        <dbReference type="ARBA" id="ARBA00010370"/>
    </source>
</evidence>
<organism evidence="16 17">
    <name type="scientific">Nezara viridula</name>
    <name type="common">Southern green stink bug</name>
    <name type="synonym">Cimex viridulus</name>
    <dbReference type="NCBI Taxonomy" id="85310"/>
    <lineage>
        <taxon>Eukaryota</taxon>
        <taxon>Metazoa</taxon>
        <taxon>Ecdysozoa</taxon>
        <taxon>Arthropoda</taxon>
        <taxon>Hexapoda</taxon>
        <taxon>Insecta</taxon>
        <taxon>Pterygota</taxon>
        <taxon>Neoptera</taxon>
        <taxon>Paraneoptera</taxon>
        <taxon>Hemiptera</taxon>
        <taxon>Heteroptera</taxon>
        <taxon>Panheteroptera</taxon>
        <taxon>Pentatomomorpha</taxon>
        <taxon>Pentatomoidea</taxon>
        <taxon>Pentatomidae</taxon>
        <taxon>Pentatominae</taxon>
        <taxon>Nezara</taxon>
    </lineage>
</organism>
<feature type="binding site" evidence="11">
    <location>
        <position position="252"/>
    </location>
    <ligand>
        <name>Zn(2+)</name>
        <dbReference type="ChEBI" id="CHEBI:29105"/>
        <label>1</label>
    </ligand>
</feature>
<feature type="binding site" evidence="11">
    <location>
        <position position="433"/>
    </location>
    <ligand>
        <name>Ca(2+)</name>
        <dbReference type="ChEBI" id="CHEBI:29108"/>
        <label>4</label>
    </ligand>
</feature>
<dbReference type="InterPro" id="IPR036375">
    <property type="entry name" value="Hemopexin-like_dom_sf"/>
</dbReference>
<dbReference type="InterPro" id="IPR000585">
    <property type="entry name" value="Hemopexin-like_dom"/>
</dbReference>
<keyword evidence="14" id="KW-0732">Signal</keyword>
<reference evidence="16" key="1">
    <citation type="submission" date="2022-01" db="EMBL/GenBank/DDBJ databases">
        <authorList>
            <person name="King R."/>
        </authorList>
    </citation>
    <scope>NUCLEOTIDE SEQUENCE</scope>
</reference>
<evidence type="ECO:0000259" key="15">
    <source>
        <dbReference type="SMART" id="SM00235"/>
    </source>
</evidence>
<dbReference type="CDD" id="cd00094">
    <property type="entry name" value="HX"/>
    <property type="match status" value="1"/>
</dbReference>
<keyword evidence="4" id="KW-0677">Repeat</keyword>
<evidence type="ECO:0000256" key="14">
    <source>
        <dbReference type="SAM" id="SignalP"/>
    </source>
</evidence>
<keyword evidence="2" id="KW-0645">Protease</keyword>
<keyword evidence="17" id="KW-1185">Reference proteome</keyword>
<dbReference type="EMBL" id="OV725082">
    <property type="protein sequence ID" value="CAH1405383.1"/>
    <property type="molecule type" value="Genomic_DNA"/>
</dbReference>
<keyword evidence="8" id="KW-0865">Zymogen</keyword>
<dbReference type="CDD" id="cd04278">
    <property type="entry name" value="ZnMc_MMP"/>
    <property type="match status" value="1"/>
</dbReference>
<dbReference type="AlphaFoldDB" id="A0A9P0MSB2"/>
<dbReference type="PANTHER" id="PTHR10201">
    <property type="entry name" value="MATRIX METALLOPROTEINASE"/>
    <property type="match status" value="1"/>
</dbReference>
<feature type="binding site" evidence="11">
    <location>
        <position position="218"/>
    </location>
    <ligand>
        <name>Zn(2+)</name>
        <dbReference type="ChEBI" id="CHEBI:29105"/>
        <label>1</label>
    </ligand>
</feature>
<dbReference type="InterPro" id="IPR006026">
    <property type="entry name" value="Peptidase_Metallo"/>
</dbReference>
<feature type="binding site" evidence="10">
    <location>
        <position position="278"/>
    </location>
    <ligand>
        <name>Zn(2+)</name>
        <dbReference type="ChEBI" id="CHEBI:29105"/>
        <label>2</label>
        <note>catalytic</note>
    </ligand>
</feature>
<proteinExistence type="inferred from homology"/>
<evidence type="ECO:0000256" key="13">
    <source>
        <dbReference type="SAM" id="MobiDB-lite"/>
    </source>
</evidence>
<comment type="cofactor">
    <cofactor evidence="11">
        <name>Zn(2+)</name>
        <dbReference type="ChEBI" id="CHEBI:29105"/>
    </cofactor>
    <text evidence="11">Binds 2 Zn(2+) ions per subunit.</text>
</comment>